<dbReference type="PANTHER" id="PTHR36834">
    <property type="entry name" value="MEMBRANE PROTEIN-RELATED"/>
    <property type="match status" value="1"/>
</dbReference>
<dbReference type="PANTHER" id="PTHR36834:SF1">
    <property type="entry name" value="INTEGRAL MEMBRANE PROTEIN"/>
    <property type="match status" value="1"/>
</dbReference>
<dbReference type="Proteomes" id="UP000076947">
    <property type="component" value="Unassembled WGS sequence"/>
</dbReference>
<dbReference type="EMBL" id="LSTQ01000025">
    <property type="protein sequence ID" value="OAH25747.1"/>
    <property type="molecule type" value="Genomic_DNA"/>
</dbReference>
<evidence type="ECO:0000313" key="3">
    <source>
        <dbReference type="EMBL" id="OAH25747.1"/>
    </source>
</evidence>
<protein>
    <recommendedName>
        <fullName evidence="2">VanZ-like domain-containing protein</fullName>
    </recommendedName>
</protein>
<name>A0A177IAA8_9CORY</name>
<feature type="transmembrane region" description="Helical" evidence="1">
    <location>
        <begin position="124"/>
        <end position="141"/>
    </location>
</feature>
<dbReference type="RefSeq" id="WP_066840603.1">
    <property type="nucleotide sequence ID" value="NZ_LSTQ01000025.1"/>
</dbReference>
<sequence>MASHFTRSNSRTPVILALAGYSAIIISLTMLKAFFVIGLLWVPENQRVRGLSLVPLNDLWESASLFTQVFGYGGNFAFFVPFGVVVYLLCRRIGLTSLFGAGFSLLIELSQFIFQLGFSDIDDFLFNTIGAAAGACIAAWAGPRAQWLWVSLAAVLVVVFAVLVVLGPRLGDPDRVAEVNAASCTFKLGSPLFT</sequence>
<keyword evidence="4" id="KW-1185">Reference proteome</keyword>
<organism evidence="3 4">
    <name type="scientific">Corynebacterium stationis</name>
    <dbReference type="NCBI Taxonomy" id="1705"/>
    <lineage>
        <taxon>Bacteria</taxon>
        <taxon>Bacillati</taxon>
        <taxon>Actinomycetota</taxon>
        <taxon>Actinomycetes</taxon>
        <taxon>Mycobacteriales</taxon>
        <taxon>Corynebacteriaceae</taxon>
        <taxon>Corynebacterium</taxon>
    </lineage>
</organism>
<dbReference type="InterPro" id="IPR053150">
    <property type="entry name" value="Teicoplanin_resist-assoc"/>
</dbReference>
<comment type="caution">
    <text evidence="3">The sequence shown here is derived from an EMBL/GenBank/DDBJ whole genome shotgun (WGS) entry which is preliminary data.</text>
</comment>
<feature type="transmembrane region" description="Helical" evidence="1">
    <location>
        <begin position="69"/>
        <end position="90"/>
    </location>
</feature>
<dbReference type="AlphaFoldDB" id="A0A177IAA8"/>
<dbReference type="InterPro" id="IPR006976">
    <property type="entry name" value="VanZ-like"/>
</dbReference>
<keyword evidence="1" id="KW-0472">Membrane</keyword>
<reference evidence="4" key="1">
    <citation type="submission" date="2016-02" db="EMBL/GenBank/DDBJ databases">
        <authorList>
            <person name="Kaur G."/>
            <person name="Nair G.R."/>
            <person name="Mayilraj S."/>
        </authorList>
    </citation>
    <scope>NUCLEOTIDE SEQUENCE [LARGE SCALE GENOMIC DNA]</scope>
    <source>
        <strain evidence="4">GA-15</strain>
    </source>
</reference>
<feature type="transmembrane region" description="Helical" evidence="1">
    <location>
        <begin position="97"/>
        <end position="118"/>
    </location>
</feature>
<feature type="transmembrane region" description="Helical" evidence="1">
    <location>
        <begin position="148"/>
        <end position="166"/>
    </location>
</feature>
<keyword evidence="1" id="KW-1133">Transmembrane helix</keyword>
<evidence type="ECO:0000256" key="1">
    <source>
        <dbReference type="SAM" id="Phobius"/>
    </source>
</evidence>
<feature type="domain" description="VanZ-like" evidence="2">
    <location>
        <begin position="20"/>
        <end position="140"/>
    </location>
</feature>
<evidence type="ECO:0000313" key="4">
    <source>
        <dbReference type="Proteomes" id="UP000076947"/>
    </source>
</evidence>
<gene>
    <name evidence="3" type="ORF">AYJ05_10095</name>
</gene>
<dbReference type="OrthoDB" id="4822551at2"/>
<evidence type="ECO:0000259" key="2">
    <source>
        <dbReference type="Pfam" id="PF04892"/>
    </source>
</evidence>
<accession>A0A177IAA8</accession>
<keyword evidence="1" id="KW-0812">Transmembrane</keyword>
<dbReference type="Pfam" id="PF04892">
    <property type="entry name" value="VanZ"/>
    <property type="match status" value="1"/>
</dbReference>
<feature type="transmembrane region" description="Helical" evidence="1">
    <location>
        <begin position="12"/>
        <end position="42"/>
    </location>
</feature>
<proteinExistence type="predicted"/>